<name>A0ABU7QES3_9ACTN</name>
<evidence type="ECO:0000313" key="4">
    <source>
        <dbReference type="Proteomes" id="UP001354709"/>
    </source>
</evidence>
<evidence type="ECO:0000259" key="2">
    <source>
        <dbReference type="PROSITE" id="PS50943"/>
    </source>
</evidence>
<evidence type="ECO:0000256" key="1">
    <source>
        <dbReference type="SAM" id="MobiDB-lite"/>
    </source>
</evidence>
<reference evidence="3 4" key="1">
    <citation type="submission" date="2023-11" db="EMBL/GenBank/DDBJ databases">
        <title>30 novel species of actinomycetes from the DSMZ collection.</title>
        <authorList>
            <person name="Nouioui I."/>
        </authorList>
    </citation>
    <scope>NUCLEOTIDE SEQUENCE [LARGE SCALE GENOMIC DNA]</scope>
    <source>
        <strain evidence="3 4">DSM 41524</strain>
    </source>
</reference>
<dbReference type="Proteomes" id="UP001354709">
    <property type="component" value="Unassembled WGS sequence"/>
</dbReference>
<evidence type="ECO:0000313" key="3">
    <source>
        <dbReference type="EMBL" id="MEE4599199.1"/>
    </source>
</evidence>
<sequence length="319" mass="35198">MKYPLDVARDPVAGADPDWRPTPGTQVTDRIQLGDFLRRRREALRPEDLGLAPRARRRTPGLRRDEVAAMANMSTAYYESLEQARGPQPSVAILASIATALRLTPDERHHLHLLAGHAPPTPAEPPDYLDPGLSYTLDAVAATTPALITDDLSNVLAQNPLNVALFGTFADRPGHERKLTWHWFTSAHWRSVLRSASREEEEATSLLYVADLRATVTQRGHDPAAATLVSDLRAASAEFAGMWDQHRVSTLHCSTKSVFSEQVGRLDLDCVILASPLSRQRLLLLQPVPGTRTTDRLSHLQRIVSHHTARTGKTSPPPD</sequence>
<dbReference type="Gene3D" id="1.10.260.40">
    <property type="entry name" value="lambda repressor-like DNA-binding domains"/>
    <property type="match status" value="1"/>
</dbReference>
<protein>
    <submittedName>
        <fullName evidence="3">Helix-turn-helix transcriptional regulator</fullName>
    </submittedName>
</protein>
<dbReference type="Pfam" id="PF17765">
    <property type="entry name" value="MLTR_LBD"/>
    <property type="match status" value="1"/>
</dbReference>
<organism evidence="3 4">
    <name type="scientific">Streptomyces asiaticus subsp. ignotus</name>
    <dbReference type="NCBI Taxonomy" id="3098222"/>
    <lineage>
        <taxon>Bacteria</taxon>
        <taxon>Bacillati</taxon>
        <taxon>Actinomycetota</taxon>
        <taxon>Actinomycetes</taxon>
        <taxon>Kitasatosporales</taxon>
        <taxon>Streptomycetaceae</taxon>
        <taxon>Streptomyces</taxon>
        <taxon>Streptomyces violaceusniger group</taxon>
    </lineage>
</organism>
<dbReference type="InterPro" id="IPR010982">
    <property type="entry name" value="Lambda_DNA-bd_dom_sf"/>
</dbReference>
<dbReference type="PANTHER" id="PTHR35010">
    <property type="entry name" value="BLL4672 PROTEIN-RELATED"/>
    <property type="match status" value="1"/>
</dbReference>
<dbReference type="PROSITE" id="PS50943">
    <property type="entry name" value="HTH_CROC1"/>
    <property type="match status" value="1"/>
</dbReference>
<dbReference type="InterPro" id="IPR001387">
    <property type="entry name" value="Cro/C1-type_HTH"/>
</dbReference>
<dbReference type="Pfam" id="PF13560">
    <property type="entry name" value="HTH_31"/>
    <property type="match status" value="1"/>
</dbReference>
<accession>A0ABU7QES3</accession>
<dbReference type="EMBL" id="JAZBJO010000067">
    <property type="protein sequence ID" value="MEE4599199.1"/>
    <property type="molecule type" value="Genomic_DNA"/>
</dbReference>
<dbReference type="RefSeq" id="WP_330816495.1">
    <property type="nucleotide sequence ID" value="NZ_JAZBJO010000067.1"/>
</dbReference>
<dbReference type="SUPFAM" id="SSF47413">
    <property type="entry name" value="lambda repressor-like DNA-binding domains"/>
    <property type="match status" value="1"/>
</dbReference>
<feature type="region of interest" description="Disordered" evidence="1">
    <location>
        <begin position="1"/>
        <end position="24"/>
    </location>
</feature>
<dbReference type="Gene3D" id="3.30.450.180">
    <property type="match status" value="1"/>
</dbReference>
<proteinExistence type="predicted"/>
<feature type="domain" description="HTH cro/C1-type" evidence="2">
    <location>
        <begin position="54"/>
        <end position="108"/>
    </location>
</feature>
<comment type="caution">
    <text evidence="3">The sequence shown here is derived from an EMBL/GenBank/DDBJ whole genome shotgun (WGS) entry which is preliminary data.</text>
</comment>
<dbReference type="SMART" id="SM00530">
    <property type="entry name" value="HTH_XRE"/>
    <property type="match status" value="1"/>
</dbReference>
<keyword evidence="4" id="KW-1185">Reference proteome</keyword>
<gene>
    <name evidence="3" type="ORF">V2J94_46600</name>
</gene>
<dbReference type="PANTHER" id="PTHR35010:SF2">
    <property type="entry name" value="BLL4672 PROTEIN"/>
    <property type="match status" value="1"/>
</dbReference>
<dbReference type="InterPro" id="IPR041413">
    <property type="entry name" value="MLTR_LBD"/>
</dbReference>